<evidence type="ECO:0000313" key="2">
    <source>
        <dbReference type="Proteomes" id="UP000245802"/>
    </source>
</evidence>
<dbReference type="KEGG" id="gog:C1280_02000"/>
<evidence type="ECO:0000313" key="1">
    <source>
        <dbReference type="EMBL" id="AWM35901.1"/>
    </source>
</evidence>
<protein>
    <submittedName>
        <fullName evidence="1">Uncharacterized protein</fullName>
    </submittedName>
</protein>
<dbReference type="RefSeq" id="WP_010042881.1">
    <property type="nucleotide sequence ID" value="NZ_CP025958.1"/>
</dbReference>
<dbReference type="EMBL" id="CP025958">
    <property type="protein sequence ID" value="AWM35901.1"/>
    <property type="molecule type" value="Genomic_DNA"/>
</dbReference>
<reference evidence="1 2" key="1">
    <citation type="submission" date="2018-01" db="EMBL/GenBank/DDBJ databases">
        <title>G. obscuriglobus.</title>
        <authorList>
            <person name="Franke J."/>
            <person name="Blomberg W."/>
            <person name="Selmecki A."/>
        </authorList>
    </citation>
    <scope>NUCLEOTIDE SEQUENCE [LARGE SCALE GENOMIC DNA]</scope>
    <source>
        <strain evidence="1 2">DSM 5831</strain>
    </source>
</reference>
<dbReference type="Proteomes" id="UP000245802">
    <property type="component" value="Chromosome"/>
</dbReference>
<dbReference type="AlphaFoldDB" id="A0A2Z3GTN6"/>
<accession>A0A2Z3GTN6</accession>
<organism evidence="1 2">
    <name type="scientific">Gemmata obscuriglobus</name>
    <dbReference type="NCBI Taxonomy" id="114"/>
    <lineage>
        <taxon>Bacteria</taxon>
        <taxon>Pseudomonadati</taxon>
        <taxon>Planctomycetota</taxon>
        <taxon>Planctomycetia</taxon>
        <taxon>Gemmatales</taxon>
        <taxon>Gemmataceae</taxon>
        <taxon>Gemmata</taxon>
    </lineage>
</organism>
<sequence>MPTFVSDEQLRAQVTAANAMRDAALPDHWDALLPRANQNGYNDVRRIMLGRGMSAAEFAQFGADATTDGFDWNLRFAIAHAFLAACRSDPEAVAVFRQELADLAAELKDADVLLGDDVWAPAPGSARISCGDSDTSGDRFRLDDPEEGRFSFGDGTRL</sequence>
<keyword evidence="2" id="KW-1185">Reference proteome</keyword>
<name>A0A2Z3GTN6_9BACT</name>
<proteinExistence type="predicted"/>
<gene>
    <name evidence="1" type="ORF">C1280_02000</name>
</gene>